<dbReference type="EMBL" id="VSSQ01014981">
    <property type="protein sequence ID" value="MPM54822.1"/>
    <property type="molecule type" value="Genomic_DNA"/>
</dbReference>
<comment type="caution">
    <text evidence="1">The sequence shown here is derived from an EMBL/GenBank/DDBJ whole genome shotgun (WGS) entry which is preliminary data.</text>
</comment>
<evidence type="ECO:0000313" key="1">
    <source>
        <dbReference type="EMBL" id="MPM54822.1"/>
    </source>
</evidence>
<reference evidence="1" key="1">
    <citation type="submission" date="2019-08" db="EMBL/GenBank/DDBJ databases">
        <authorList>
            <person name="Kucharzyk K."/>
            <person name="Murdoch R.W."/>
            <person name="Higgins S."/>
            <person name="Loffler F."/>
        </authorList>
    </citation>
    <scope>NUCLEOTIDE SEQUENCE</scope>
</reference>
<gene>
    <name evidence="1" type="ORF">SDC9_101604</name>
</gene>
<dbReference type="AlphaFoldDB" id="A0A645ANJ8"/>
<proteinExistence type="predicted"/>
<organism evidence="1">
    <name type="scientific">bioreactor metagenome</name>
    <dbReference type="NCBI Taxonomy" id="1076179"/>
    <lineage>
        <taxon>unclassified sequences</taxon>
        <taxon>metagenomes</taxon>
        <taxon>ecological metagenomes</taxon>
    </lineage>
</organism>
<sequence length="76" mass="8988">MIENHKPQKNSSSQKPPFSNMSYSASFLFEYANPKLCVKIDYEFILPYKFYYEVSNAQESRVILRKKKLSEVIICQ</sequence>
<accession>A0A645ANJ8</accession>
<name>A0A645ANJ8_9ZZZZ</name>
<protein>
    <submittedName>
        <fullName evidence="1">Uncharacterized protein</fullName>
    </submittedName>
</protein>